<dbReference type="EMBL" id="CABVGP010000003">
    <property type="protein sequence ID" value="VVJ22760.1"/>
    <property type="molecule type" value="Genomic_DNA"/>
</dbReference>
<dbReference type="GO" id="GO:0006352">
    <property type="term" value="P:DNA-templated transcription initiation"/>
    <property type="evidence" value="ECO:0007669"/>
    <property type="project" value="InterPro"/>
</dbReference>
<keyword evidence="6" id="KW-1133">Transmembrane helix</keyword>
<dbReference type="GO" id="GO:0016987">
    <property type="term" value="F:sigma factor activity"/>
    <property type="evidence" value="ECO:0007669"/>
    <property type="project" value="UniProtKB-KW"/>
</dbReference>
<keyword evidence="6" id="KW-0812">Transmembrane</keyword>
<dbReference type="AlphaFoldDB" id="A0A6I8M1K5"/>
<keyword evidence="6" id="KW-0472">Membrane</keyword>
<dbReference type="InterPro" id="IPR039425">
    <property type="entry name" value="RNA_pol_sigma-70-like"/>
</dbReference>
<protein>
    <recommendedName>
        <fullName evidence="7">RNA polymerase sigma factor 70 region 4 type 2 domain-containing protein</fullName>
    </recommendedName>
</protein>
<organism evidence="8 9">
    <name type="scientific">Amycolatopsis camponoti</name>
    <dbReference type="NCBI Taxonomy" id="2606593"/>
    <lineage>
        <taxon>Bacteria</taxon>
        <taxon>Bacillati</taxon>
        <taxon>Actinomycetota</taxon>
        <taxon>Actinomycetes</taxon>
        <taxon>Pseudonocardiales</taxon>
        <taxon>Pseudonocardiaceae</taxon>
        <taxon>Amycolatopsis</taxon>
    </lineage>
</organism>
<reference evidence="8 9" key="1">
    <citation type="submission" date="2019-09" db="EMBL/GenBank/DDBJ databases">
        <authorList>
            <person name="Leyn A S."/>
        </authorList>
    </citation>
    <scope>NUCLEOTIDE SEQUENCE [LARGE SCALE GENOMIC DNA]</scope>
    <source>
        <strain evidence="8">AA231_1</strain>
    </source>
</reference>
<keyword evidence="9" id="KW-1185">Reference proteome</keyword>
<evidence type="ECO:0000256" key="3">
    <source>
        <dbReference type="ARBA" id="ARBA00023082"/>
    </source>
</evidence>
<evidence type="ECO:0000256" key="6">
    <source>
        <dbReference type="SAM" id="Phobius"/>
    </source>
</evidence>
<feature type="domain" description="RNA polymerase sigma factor 70 region 4 type 2" evidence="7">
    <location>
        <begin position="182"/>
        <end position="233"/>
    </location>
</feature>
<feature type="transmembrane region" description="Helical" evidence="6">
    <location>
        <begin position="271"/>
        <end position="291"/>
    </location>
</feature>
<dbReference type="SUPFAM" id="SSF88659">
    <property type="entry name" value="Sigma3 and sigma4 domains of RNA polymerase sigma factors"/>
    <property type="match status" value="1"/>
</dbReference>
<evidence type="ECO:0000313" key="9">
    <source>
        <dbReference type="Proteomes" id="UP000399805"/>
    </source>
</evidence>
<proteinExistence type="inferred from homology"/>
<dbReference type="Gene3D" id="1.10.10.10">
    <property type="entry name" value="Winged helix-like DNA-binding domain superfamily/Winged helix DNA-binding domain"/>
    <property type="match status" value="1"/>
</dbReference>
<dbReference type="InterPro" id="IPR036388">
    <property type="entry name" value="WH-like_DNA-bd_sf"/>
</dbReference>
<accession>A0A6I8M1K5</accession>
<dbReference type="RefSeq" id="WP_155547705.1">
    <property type="nucleotide sequence ID" value="NZ_CABVGP010000003.1"/>
</dbReference>
<dbReference type="PANTHER" id="PTHR43133:SF8">
    <property type="entry name" value="RNA POLYMERASE SIGMA FACTOR HI_1459-RELATED"/>
    <property type="match status" value="1"/>
</dbReference>
<dbReference type="NCBIfam" id="TIGR02937">
    <property type="entry name" value="sigma70-ECF"/>
    <property type="match status" value="1"/>
</dbReference>
<keyword evidence="3" id="KW-0731">Sigma factor</keyword>
<name>A0A6I8M1K5_9PSEU</name>
<gene>
    <name evidence="8" type="ORF">AA23TX_07674</name>
</gene>
<dbReference type="Pfam" id="PF08281">
    <property type="entry name" value="Sigma70_r4_2"/>
    <property type="match status" value="1"/>
</dbReference>
<dbReference type="InterPro" id="IPR013324">
    <property type="entry name" value="RNA_pol_sigma_r3/r4-like"/>
</dbReference>
<dbReference type="InterPro" id="IPR014284">
    <property type="entry name" value="RNA_pol_sigma-70_dom"/>
</dbReference>
<evidence type="ECO:0000259" key="7">
    <source>
        <dbReference type="Pfam" id="PF08281"/>
    </source>
</evidence>
<keyword evidence="4" id="KW-0238">DNA-binding</keyword>
<evidence type="ECO:0000256" key="5">
    <source>
        <dbReference type="ARBA" id="ARBA00023163"/>
    </source>
</evidence>
<dbReference type="InterPro" id="IPR013325">
    <property type="entry name" value="RNA_pol_sigma_r2"/>
</dbReference>
<dbReference type="Proteomes" id="UP000399805">
    <property type="component" value="Unassembled WGS sequence"/>
</dbReference>
<evidence type="ECO:0000256" key="4">
    <source>
        <dbReference type="ARBA" id="ARBA00023125"/>
    </source>
</evidence>
<dbReference type="GO" id="GO:0003677">
    <property type="term" value="F:DNA binding"/>
    <property type="evidence" value="ECO:0007669"/>
    <property type="project" value="UniProtKB-KW"/>
</dbReference>
<keyword evidence="5" id="KW-0804">Transcription</keyword>
<evidence type="ECO:0000313" key="8">
    <source>
        <dbReference type="EMBL" id="VVJ22760.1"/>
    </source>
</evidence>
<dbReference type="PANTHER" id="PTHR43133">
    <property type="entry name" value="RNA POLYMERASE ECF-TYPE SIGMA FACTO"/>
    <property type="match status" value="1"/>
</dbReference>
<sequence length="292" mass="32703">MTGESLALRLGLDPDVGPRELLRAKAALFEDQCPLWSPGGVERRNLEAGKVVLSYELSRPSLVNHGPVGTPPEPISLTEAFRMWAPGLIRFARTIAVERGLPESYAGAEDVVQQTFEAASKIEWDSIVWQRAWLYTVVLRKVVAEADRYSRARDGFAEGRGIRTWSSLVPESSVETHLDVRLVHDLLVQMPTQRKRIAYLNLFEGYRPVEIAEILEISASNVRNVLSRVREDLSEHVSYPTNRHAVGDERRSLHVDGKRIYASDRRRVRRIALVAAVIVVVLVLGGLLGLVL</sequence>
<evidence type="ECO:0000256" key="2">
    <source>
        <dbReference type="ARBA" id="ARBA00023015"/>
    </source>
</evidence>
<comment type="similarity">
    <text evidence="1">Belongs to the sigma-70 factor family. ECF subfamily.</text>
</comment>
<dbReference type="SUPFAM" id="SSF88946">
    <property type="entry name" value="Sigma2 domain of RNA polymerase sigma factors"/>
    <property type="match status" value="1"/>
</dbReference>
<dbReference type="InterPro" id="IPR013249">
    <property type="entry name" value="RNA_pol_sigma70_r4_t2"/>
</dbReference>
<keyword evidence="2" id="KW-0805">Transcription regulation</keyword>
<evidence type="ECO:0000256" key="1">
    <source>
        <dbReference type="ARBA" id="ARBA00010641"/>
    </source>
</evidence>